<feature type="region of interest" description="Disordered" evidence="1">
    <location>
        <begin position="1"/>
        <end position="60"/>
    </location>
</feature>
<dbReference type="Proteomes" id="UP000233837">
    <property type="component" value="Unassembled WGS sequence"/>
</dbReference>
<evidence type="ECO:0000313" key="3">
    <source>
        <dbReference type="Proteomes" id="UP000233837"/>
    </source>
</evidence>
<dbReference type="AlphaFoldDB" id="A0A2I0X1E0"/>
<sequence length="108" mass="11508">MGNCAGKPKTVDGVKPEAADQVADDAKATILNSTNGETTAEDKNDDAKAKNENGEKKEPVIGLLDTKEEAEDIKKPALVNDELKTEAPAEAEKVAEEKVEEKKVEVST</sequence>
<feature type="region of interest" description="Disordered" evidence="1">
    <location>
        <begin position="83"/>
        <end position="108"/>
    </location>
</feature>
<gene>
    <name evidence="2" type="ORF">MA16_Dca023777</name>
</gene>
<reference evidence="2 3" key="1">
    <citation type="journal article" date="2016" name="Sci. Rep.">
        <title>The Dendrobium catenatum Lindl. genome sequence provides insights into polysaccharide synthase, floral development and adaptive evolution.</title>
        <authorList>
            <person name="Zhang G.Q."/>
            <person name="Xu Q."/>
            <person name="Bian C."/>
            <person name="Tsai W.C."/>
            <person name="Yeh C.M."/>
            <person name="Liu K.W."/>
            <person name="Yoshida K."/>
            <person name="Zhang L.S."/>
            <person name="Chang S.B."/>
            <person name="Chen F."/>
            <person name="Shi Y."/>
            <person name="Su Y.Y."/>
            <person name="Zhang Y.Q."/>
            <person name="Chen L.J."/>
            <person name="Yin Y."/>
            <person name="Lin M."/>
            <person name="Huang H."/>
            <person name="Deng H."/>
            <person name="Wang Z.W."/>
            <person name="Zhu S.L."/>
            <person name="Zhao X."/>
            <person name="Deng C."/>
            <person name="Niu S.C."/>
            <person name="Huang J."/>
            <person name="Wang M."/>
            <person name="Liu G.H."/>
            <person name="Yang H.J."/>
            <person name="Xiao X.J."/>
            <person name="Hsiao Y.Y."/>
            <person name="Wu W.L."/>
            <person name="Chen Y.Y."/>
            <person name="Mitsuda N."/>
            <person name="Ohme-Takagi M."/>
            <person name="Luo Y.B."/>
            <person name="Van de Peer Y."/>
            <person name="Liu Z.J."/>
        </authorList>
    </citation>
    <scope>NUCLEOTIDE SEQUENCE [LARGE SCALE GENOMIC DNA]</scope>
    <source>
        <tissue evidence="2">The whole plant</tissue>
    </source>
</reference>
<feature type="compositionally biased region" description="Basic and acidic residues" evidence="1">
    <location>
        <begin position="9"/>
        <end position="18"/>
    </location>
</feature>
<evidence type="ECO:0000256" key="1">
    <source>
        <dbReference type="SAM" id="MobiDB-lite"/>
    </source>
</evidence>
<name>A0A2I0X1E0_9ASPA</name>
<protein>
    <submittedName>
        <fullName evidence="2">Uncharacterized protein</fullName>
    </submittedName>
</protein>
<evidence type="ECO:0000313" key="2">
    <source>
        <dbReference type="EMBL" id="PKU81719.1"/>
    </source>
</evidence>
<accession>A0A2I0X1E0</accession>
<reference evidence="2 3" key="2">
    <citation type="journal article" date="2017" name="Nature">
        <title>The Apostasia genome and the evolution of orchids.</title>
        <authorList>
            <person name="Zhang G.Q."/>
            <person name="Liu K.W."/>
            <person name="Li Z."/>
            <person name="Lohaus R."/>
            <person name="Hsiao Y.Y."/>
            <person name="Niu S.C."/>
            <person name="Wang J.Y."/>
            <person name="Lin Y.C."/>
            <person name="Xu Q."/>
            <person name="Chen L.J."/>
            <person name="Yoshida K."/>
            <person name="Fujiwara S."/>
            <person name="Wang Z.W."/>
            <person name="Zhang Y.Q."/>
            <person name="Mitsuda N."/>
            <person name="Wang M."/>
            <person name="Liu G.H."/>
            <person name="Pecoraro L."/>
            <person name="Huang H.X."/>
            <person name="Xiao X.J."/>
            <person name="Lin M."/>
            <person name="Wu X.Y."/>
            <person name="Wu W.L."/>
            <person name="Chen Y.Y."/>
            <person name="Chang S.B."/>
            <person name="Sakamoto S."/>
            <person name="Ohme-Takagi M."/>
            <person name="Yagi M."/>
            <person name="Zeng S.J."/>
            <person name="Shen C.Y."/>
            <person name="Yeh C.M."/>
            <person name="Luo Y.B."/>
            <person name="Tsai W.C."/>
            <person name="Van de Peer Y."/>
            <person name="Liu Z.J."/>
        </authorList>
    </citation>
    <scope>NUCLEOTIDE SEQUENCE [LARGE SCALE GENOMIC DNA]</scope>
    <source>
        <tissue evidence="2">The whole plant</tissue>
    </source>
</reference>
<organism evidence="2 3">
    <name type="scientific">Dendrobium catenatum</name>
    <dbReference type="NCBI Taxonomy" id="906689"/>
    <lineage>
        <taxon>Eukaryota</taxon>
        <taxon>Viridiplantae</taxon>
        <taxon>Streptophyta</taxon>
        <taxon>Embryophyta</taxon>
        <taxon>Tracheophyta</taxon>
        <taxon>Spermatophyta</taxon>
        <taxon>Magnoliopsida</taxon>
        <taxon>Liliopsida</taxon>
        <taxon>Asparagales</taxon>
        <taxon>Orchidaceae</taxon>
        <taxon>Epidendroideae</taxon>
        <taxon>Malaxideae</taxon>
        <taxon>Dendrobiinae</taxon>
        <taxon>Dendrobium</taxon>
    </lineage>
</organism>
<proteinExistence type="predicted"/>
<keyword evidence="3" id="KW-1185">Reference proteome</keyword>
<dbReference type="EMBL" id="KZ502224">
    <property type="protein sequence ID" value="PKU81719.1"/>
    <property type="molecule type" value="Genomic_DNA"/>
</dbReference>
<feature type="compositionally biased region" description="Basic and acidic residues" evidence="1">
    <location>
        <begin position="40"/>
        <end position="59"/>
    </location>
</feature>